<evidence type="ECO:0000313" key="8">
    <source>
        <dbReference type="EMBL" id="KAG6641127.1"/>
    </source>
</evidence>
<reference evidence="9" key="2">
    <citation type="submission" date="2021-01" db="EMBL/GenBank/DDBJ databases">
        <authorList>
            <person name="Lovell J.T."/>
            <person name="Bentley N."/>
            <person name="Bhattarai G."/>
            <person name="Jenkins J.W."/>
            <person name="Sreedasyam A."/>
            <person name="Alarcon Y."/>
            <person name="Bock C."/>
            <person name="Boston L."/>
            <person name="Carlson J."/>
            <person name="Cervantes K."/>
            <person name="Clermont K."/>
            <person name="Krom N."/>
            <person name="Kubenka K."/>
            <person name="Mamidi S."/>
            <person name="Mattison C."/>
            <person name="Monteros M."/>
            <person name="Pisani C."/>
            <person name="Plott C."/>
            <person name="Rajasekar S."/>
            <person name="Rhein H.S."/>
            <person name="Rohla C."/>
            <person name="Song M."/>
            <person name="Hilaire R.S."/>
            <person name="Shu S."/>
            <person name="Wells L."/>
            <person name="Wang X."/>
            <person name="Webber J."/>
            <person name="Heerema R.J."/>
            <person name="Klein P."/>
            <person name="Conner P."/>
            <person name="Grauke L."/>
            <person name="Grimwood J."/>
            <person name="Schmutz J."/>
            <person name="Randall J.J."/>
        </authorList>
    </citation>
    <scope>NUCLEOTIDE SEQUENCE</scope>
    <source>
        <tissue evidence="9">Leaf</tissue>
    </source>
</reference>
<evidence type="ECO:0000256" key="3">
    <source>
        <dbReference type="ARBA" id="ARBA00022771"/>
    </source>
</evidence>
<dbReference type="InterPro" id="IPR013087">
    <property type="entry name" value="Znf_C2H2_type"/>
</dbReference>
<keyword evidence="4" id="KW-0862">Zinc</keyword>
<keyword evidence="3 6" id="KW-0863">Zinc-finger</keyword>
<keyword evidence="5" id="KW-0539">Nucleus</keyword>
<comment type="subcellular location">
    <subcellularLocation>
        <location evidence="1">Nucleus</location>
    </subcellularLocation>
</comment>
<dbReference type="Proteomes" id="UP000811609">
    <property type="component" value="Chromosome 9"/>
</dbReference>
<dbReference type="AlphaFoldDB" id="A0A8T1PIX6"/>
<gene>
    <name evidence="8" type="ORF">CIPAW_09G051500</name>
    <name evidence="9" type="ORF">I3842_09G051600</name>
</gene>
<dbReference type="GO" id="GO:0005634">
    <property type="term" value="C:nucleus"/>
    <property type="evidence" value="ECO:0007669"/>
    <property type="project" value="UniProtKB-SubCell"/>
</dbReference>
<keyword evidence="10" id="KW-1185">Reference proteome</keyword>
<dbReference type="InterPro" id="IPR044246">
    <property type="entry name" value="ZFP3-like"/>
</dbReference>
<organism evidence="8 10">
    <name type="scientific">Carya illinoinensis</name>
    <name type="common">Pecan</name>
    <dbReference type="NCBI Taxonomy" id="32201"/>
    <lineage>
        <taxon>Eukaryota</taxon>
        <taxon>Viridiplantae</taxon>
        <taxon>Streptophyta</taxon>
        <taxon>Embryophyta</taxon>
        <taxon>Tracheophyta</taxon>
        <taxon>Spermatophyta</taxon>
        <taxon>Magnoliopsida</taxon>
        <taxon>eudicotyledons</taxon>
        <taxon>Gunneridae</taxon>
        <taxon>Pentapetalae</taxon>
        <taxon>rosids</taxon>
        <taxon>fabids</taxon>
        <taxon>Fagales</taxon>
        <taxon>Juglandaceae</taxon>
        <taxon>Carya</taxon>
    </lineage>
</organism>
<evidence type="ECO:0000256" key="1">
    <source>
        <dbReference type="ARBA" id="ARBA00004123"/>
    </source>
</evidence>
<reference evidence="8" key="1">
    <citation type="submission" date="2020-12" db="EMBL/GenBank/DDBJ databases">
        <title>WGS assembly of Carya illinoinensis cv. Pawnee.</title>
        <authorList>
            <person name="Platts A."/>
            <person name="Shu S."/>
            <person name="Wright S."/>
            <person name="Barry K."/>
            <person name="Edger P."/>
            <person name="Pires J.C."/>
            <person name="Schmutz J."/>
        </authorList>
    </citation>
    <scope>NUCLEOTIDE SEQUENCE</scope>
    <source>
        <tissue evidence="8">Leaf</tissue>
    </source>
</reference>
<dbReference type="PANTHER" id="PTHR47287:SF15">
    <property type="entry name" value="ZINC FINGER PROTEIN 3-LIKE"/>
    <property type="match status" value="1"/>
</dbReference>
<dbReference type="EMBL" id="CM031833">
    <property type="protein sequence ID" value="KAG6694512.1"/>
    <property type="molecule type" value="Genomic_DNA"/>
</dbReference>
<dbReference type="EMBL" id="CM031817">
    <property type="protein sequence ID" value="KAG6641127.1"/>
    <property type="molecule type" value="Genomic_DNA"/>
</dbReference>
<dbReference type="InterPro" id="IPR022755">
    <property type="entry name" value="Znf_C2H2_jaz"/>
</dbReference>
<accession>A0A8T1PIX6</accession>
<keyword evidence="2" id="KW-0479">Metal-binding</keyword>
<dbReference type="PROSITE" id="PS50157">
    <property type="entry name" value="ZINC_FINGER_C2H2_2"/>
    <property type="match status" value="1"/>
</dbReference>
<evidence type="ECO:0000259" key="7">
    <source>
        <dbReference type="PROSITE" id="PS50157"/>
    </source>
</evidence>
<dbReference type="GO" id="GO:0008270">
    <property type="term" value="F:zinc ion binding"/>
    <property type="evidence" value="ECO:0007669"/>
    <property type="project" value="UniProtKB-KW"/>
</dbReference>
<evidence type="ECO:0000256" key="4">
    <source>
        <dbReference type="ARBA" id="ARBA00022833"/>
    </source>
</evidence>
<feature type="domain" description="C2H2-type" evidence="7">
    <location>
        <begin position="85"/>
        <end position="112"/>
    </location>
</feature>
<evidence type="ECO:0000313" key="9">
    <source>
        <dbReference type="EMBL" id="KAG6694512.1"/>
    </source>
</evidence>
<evidence type="ECO:0000256" key="2">
    <source>
        <dbReference type="ARBA" id="ARBA00022723"/>
    </source>
</evidence>
<dbReference type="Proteomes" id="UP000811246">
    <property type="component" value="Chromosome 9"/>
</dbReference>
<name>A0A8T1PIX6_CARIL</name>
<dbReference type="PROSITE" id="PS00028">
    <property type="entry name" value="ZINC_FINGER_C2H2_1"/>
    <property type="match status" value="1"/>
</dbReference>
<dbReference type="GO" id="GO:0009788">
    <property type="term" value="P:negative regulation of abscisic acid-activated signaling pathway"/>
    <property type="evidence" value="ECO:0007669"/>
    <property type="project" value="InterPro"/>
</dbReference>
<protein>
    <recommendedName>
        <fullName evidence="7">C2H2-type domain-containing protein</fullName>
    </recommendedName>
</protein>
<sequence>MMSGCQQQIFSATLATPENIQGVTPDQTPCTKPEYNCDLKLPNIVRADHGPNPAPNLLYCLNAAQSLGSSSEAARVNEPAMERIFSCKYCNKKFSNPQALGGHQNTHKHERAVTKKNNVIYVPLLPAFEQYSNHHPLSNHPYLAMAAATVPLHGSMISETGLGIQPYSTMIHKPYHRISNSTWPHGWKRLTNIMGSEAAIMDDRSLYYLQASTQSLHHHDLARSGEFRQLDMTVFNTSSSNAAFNGRVVPRGPHTVFLTTSLPFYDRSDSSSYHEYCSSSNSHNPQRETTPDQAEAEVLDLSLKL</sequence>
<dbReference type="PANTHER" id="PTHR47287">
    <property type="entry name" value="C2H2 AND C2HC ZINC FINGERS SUPERFAMILY PROTEIN"/>
    <property type="match status" value="1"/>
</dbReference>
<dbReference type="Pfam" id="PF12171">
    <property type="entry name" value="zf-C2H2_jaz"/>
    <property type="match status" value="1"/>
</dbReference>
<evidence type="ECO:0000256" key="5">
    <source>
        <dbReference type="ARBA" id="ARBA00023242"/>
    </source>
</evidence>
<evidence type="ECO:0000256" key="6">
    <source>
        <dbReference type="PROSITE-ProRule" id="PRU00042"/>
    </source>
</evidence>
<evidence type="ECO:0000313" key="10">
    <source>
        <dbReference type="Proteomes" id="UP000811609"/>
    </source>
</evidence>
<comment type="caution">
    <text evidence="8">The sequence shown here is derived from an EMBL/GenBank/DDBJ whole genome shotgun (WGS) entry which is preliminary data.</text>
</comment>
<proteinExistence type="predicted"/>